<dbReference type="AlphaFoldDB" id="A0A1A9W5T1"/>
<accession>A0A1A9W5T1</accession>
<evidence type="ECO:0000313" key="3">
    <source>
        <dbReference type="Proteomes" id="UP000091820"/>
    </source>
</evidence>
<feature type="signal peptide" evidence="1">
    <location>
        <begin position="1"/>
        <end position="20"/>
    </location>
</feature>
<feature type="chain" id="PRO_5008400011" description="Secreted protein" evidence="1">
    <location>
        <begin position="21"/>
        <end position="79"/>
    </location>
</feature>
<name>A0A1A9W5T1_9MUSC</name>
<dbReference type="VEuPathDB" id="VectorBase:GBRI007283"/>
<evidence type="ECO:0000256" key="1">
    <source>
        <dbReference type="SAM" id="SignalP"/>
    </source>
</evidence>
<evidence type="ECO:0008006" key="4">
    <source>
        <dbReference type="Google" id="ProtNLM"/>
    </source>
</evidence>
<proteinExistence type="predicted"/>
<organism evidence="2 3">
    <name type="scientific">Glossina brevipalpis</name>
    <dbReference type="NCBI Taxonomy" id="37001"/>
    <lineage>
        <taxon>Eukaryota</taxon>
        <taxon>Metazoa</taxon>
        <taxon>Ecdysozoa</taxon>
        <taxon>Arthropoda</taxon>
        <taxon>Hexapoda</taxon>
        <taxon>Insecta</taxon>
        <taxon>Pterygota</taxon>
        <taxon>Neoptera</taxon>
        <taxon>Endopterygota</taxon>
        <taxon>Diptera</taxon>
        <taxon>Brachycera</taxon>
        <taxon>Muscomorpha</taxon>
        <taxon>Hippoboscoidea</taxon>
        <taxon>Glossinidae</taxon>
        <taxon>Glossina</taxon>
    </lineage>
</organism>
<protein>
    <recommendedName>
        <fullName evidence="4">Secreted protein</fullName>
    </recommendedName>
</protein>
<sequence>MSLLSTICVTFAFFADSSQGSLLESRFMLPLLTNDRTPHNNNNTTKVVDRWLKDKRNFINHFVNNLRSIKNPLQLSHRN</sequence>
<dbReference type="Proteomes" id="UP000091820">
    <property type="component" value="Unassembled WGS sequence"/>
</dbReference>
<reference evidence="3" key="1">
    <citation type="submission" date="2014-03" db="EMBL/GenBank/DDBJ databases">
        <authorList>
            <person name="Aksoy S."/>
            <person name="Warren W."/>
            <person name="Wilson R.K."/>
        </authorList>
    </citation>
    <scope>NUCLEOTIDE SEQUENCE [LARGE SCALE GENOMIC DNA]</scope>
    <source>
        <strain evidence="3">IAEA</strain>
    </source>
</reference>
<keyword evidence="3" id="KW-1185">Reference proteome</keyword>
<keyword evidence="1" id="KW-0732">Signal</keyword>
<evidence type="ECO:0000313" key="2">
    <source>
        <dbReference type="EnsemblMetazoa" id="GBRI007283-PA"/>
    </source>
</evidence>
<reference evidence="2" key="2">
    <citation type="submission" date="2020-05" db="UniProtKB">
        <authorList>
            <consortium name="EnsemblMetazoa"/>
        </authorList>
    </citation>
    <scope>IDENTIFICATION</scope>
    <source>
        <strain evidence="2">IAEA</strain>
    </source>
</reference>
<dbReference type="EnsemblMetazoa" id="GBRI007283-RA">
    <property type="protein sequence ID" value="GBRI007283-PA"/>
    <property type="gene ID" value="GBRI007283"/>
</dbReference>